<dbReference type="InterPro" id="IPR052379">
    <property type="entry name" value="Type_VII_TA_RNase"/>
</dbReference>
<dbReference type="OrthoDB" id="955324at2"/>
<evidence type="ECO:0008006" key="7">
    <source>
        <dbReference type="Google" id="ProtNLM"/>
    </source>
</evidence>
<dbReference type="AlphaFoldDB" id="D0MGP0"/>
<evidence type="ECO:0000256" key="3">
    <source>
        <dbReference type="ARBA" id="ARBA00022801"/>
    </source>
</evidence>
<dbReference type="KEGG" id="rmr:Rmar_2733"/>
<dbReference type="NCBIfam" id="NF047751">
    <property type="entry name" value="HepT_toxin"/>
    <property type="match status" value="1"/>
</dbReference>
<keyword evidence="2" id="KW-0540">Nuclease</keyword>
<dbReference type="Gene3D" id="1.20.120.580">
    <property type="entry name" value="bsu32300-like"/>
    <property type="match status" value="1"/>
</dbReference>
<dbReference type="EMBL" id="CP001807">
    <property type="protein sequence ID" value="ACY49603.1"/>
    <property type="molecule type" value="Genomic_DNA"/>
</dbReference>
<gene>
    <name evidence="5" type="ordered locus">Rmar_2733</name>
</gene>
<evidence type="ECO:0000256" key="4">
    <source>
        <dbReference type="ARBA" id="ARBA00024207"/>
    </source>
</evidence>
<dbReference type="InterPro" id="IPR037038">
    <property type="entry name" value="HepT-like_sf"/>
</dbReference>
<dbReference type="Pfam" id="PF01934">
    <property type="entry name" value="HepT-like"/>
    <property type="match status" value="1"/>
</dbReference>
<dbReference type="SUPFAM" id="SSF81593">
    <property type="entry name" value="Nucleotidyltransferase substrate binding subunit/domain"/>
    <property type="match status" value="1"/>
</dbReference>
<reference evidence="5 6" key="1">
    <citation type="journal article" date="2009" name="Stand. Genomic Sci.">
        <title>Complete genome sequence of Rhodothermus marinus type strain (R-10).</title>
        <authorList>
            <person name="Nolan M."/>
            <person name="Tindall B.J."/>
            <person name="Pomrenke H."/>
            <person name="Lapidus A."/>
            <person name="Copeland A."/>
            <person name="Glavina Del Rio T."/>
            <person name="Lucas S."/>
            <person name="Chen F."/>
            <person name="Tice H."/>
            <person name="Cheng J.F."/>
            <person name="Saunders E."/>
            <person name="Han C."/>
            <person name="Bruce D."/>
            <person name="Goodwin L."/>
            <person name="Chain P."/>
            <person name="Pitluck S."/>
            <person name="Ovchinikova G."/>
            <person name="Pati A."/>
            <person name="Ivanova N."/>
            <person name="Mavromatis K."/>
            <person name="Chen A."/>
            <person name="Palaniappan K."/>
            <person name="Land M."/>
            <person name="Hauser L."/>
            <person name="Chang Y.J."/>
            <person name="Jeffries C.D."/>
            <person name="Brettin T."/>
            <person name="Goker M."/>
            <person name="Bristow J."/>
            <person name="Eisen J.A."/>
            <person name="Markowitz V."/>
            <person name="Hugenholtz P."/>
            <person name="Kyrpides N.C."/>
            <person name="Klenk H.P."/>
            <person name="Detter J.C."/>
        </authorList>
    </citation>
    <scope>NUCLEOTIDE SEQUENCE [LARGE SCALE GENOMIC DNA]</scope>
    <source>
        <strain evidence="6">ATCC 43812 / DSM 4252 / R-10</strain>
    </source>
</reference>
<accession>D0MGP0</accession>
<dbReference type="GO" id="GO:0016787">
    <property type="term" value="F:hydrolase activity"/>
    <property type="evidence" value="ECO:0007669"/>
    <property type="project" value="UniProtKB-KW"/>
</dbReference>
<dbReference type="GO" id="GO:0110001">
    <property type="term" value="C:toxin-antitoxin complex"/>
    <property type="evidence" value="ECO:0007669"/>
    <property type="project" value="InterPro"/>
</dbReference>
<dbReference type="GO" id="GO:0004540">
    <property type="term" value="F:RNA nuclease activity"/>
    <property type="evidence" value="ECO:0007669"/>
    <property type="project" value="InterPro"/>
</dbReference>
<comment type="similarity">
    <text evidence="4">Belongs to the HepT RNase toxin family.</text>
</comment>
<name>D0MGP0_RHOM4</name>
<dbReference type="InterPro" id="IPR008201">
    <property type="entry name" value="HepT-like"/>
</dbReference>
<evidence type="ECO:0000256" key="1">
    <source>
        <dbReference type="ARBA" id="ARBA00022649"/>
    </source>
</evidence>
<sequence length="138" mass="16400">MVRPEVLQRRLEQLAFYLEVLERLRRYDEATFLADPEHYGSAERFLQLAIEALNDMGGHVVADLQLGRVQWARDIPRLLREKGYLDPHLESIWLQMIGFRNILVHDYLDLDRRVVYRVLQEHLDDLRALAAVFARFLE</sequence>
<dbReference type="PANTHER" id="PTHR33397:SF5">
    <property type="entry name" value="RNASE YUTE-RELATED"/>
    <property type="match status" value="1"/>
</dbReference>
<proteinExistence type="inferred from homology"/>
<keyword evidence="6" id="KW-1185">Reference proteome</keyword>
<dbReference type="eggNOG" id="COG2445">
    <property type="taxonomic scope" value="Bacteria"/>
</dbReference>
<keyword evidence="3" id="KW-0378">Hydrolase</keyword>
<keyword evidence="1" id="KW-1277">Toxin-antitoxin system</keyword>
<dbReference type="PANTHER" id="PTHR33397">
    <property type="entry name" value="UPF0331 PROTEIN YUTE"/>
    <property type="match status" value="1"/>
</dbReference>
<protein>
    <recommendedName>
        <fullName evidence="7">DUF86 domain-containing protein</fullName>
    </recommendedName>
</protein>
<dbReference type="Proteomes" id="UP000002221">
    <property type="component" value="Chromosome"/>
</dbReference>
<evidence type="ECO:0000313" key="6">
    <source>
        <dbReference type="Proteomes" id="UP000002221"/>
    </source>
</evidence>
<dbReference type="HOGENOM" id="CLU_142825_1_0_10"/>
<dbReference type="RefSeq" id="WP_012845213.1">
    <property type="nucleotide sequence ID" value="NC_013501.1"/>
</dbReference>
<dbReference type="STRING" id="518766.Rmar_2733"/>
<evidence type="ECO:0000313" key="5">
    <source>
        <dbReference type="EMBL" id="ACY49603.1"/>
    </source>
</evidence>
<organism evidence="5 6">
    <name type="scientific">Rhodothermus marinus (strain ATCC 43812 / DSM 4252 / R-10)</name>
    <name type="common">Rhodothermus obamensis</name>
    <dbReference type="NCBI Taxonomy" id="518766"/>
    <lineage>
        <taxon>Bacteria</taxon>
        <taxon>Pseudomonadati</taxon>
        <taxon>Rhodothermota</taxon>
        <taxon>Rhodothermia</taxon>
        <taxon>Rhodothermales</taxon>
        <taxon>Rhodothermaceae</taxon>
        <taxon>Rhodothermus</taxon>
    </lineage>
</organism>
<evidence type="ECO:0000256" key="2">
    <source>
        <dbReference type="ARBA" id="ARBA00022722"/>
    </source>
</evidence>